<sequence>MFGSGENAMRRIMIFCLLFFYFSFQNVSAHPHVFFDTQVSIQVEKKRMEGVELRFLLDEMNTLLNQKIFRPSKEGEVKDKNIVFLKYLYSHIRVFWNGKRIPKQDILFELAVLEDEQLRIDFFVSIDKAIRPKDKLTISFYDTNYYYTYDYNKSSFHMEGLEQGKWRARFYTEKGISFYFKSVHPDIYEVIFE</sequence>
<reference evidence="1 2" key="1">
    <citation type="submission" date="2019-01" db="EMBL/GenBank/DDBJ databases">
        <title>Fusobacterium necrophorum Isolated From the Uterus of Dairy Cows.</title>
        <authorList>
            <person name="Francis A.M."/>
        </authorList>
    </citation>
    <scope>NUCLEOTIDE SEQUENCE [LARGE SCALE GENOMIC DNA]</scope>
    <source>
        <strain evidence="1 2">KG35</strain>
    </source>
</reference>
<name>A0A4Q2L1P3_9FUSO</name>
<dbReference type="Pfam" id="PF06226">
    <property type="entry name" value="DUF1007"/>
    <property type="match status" value="1"/>
</dbReference>
<proteinExistence type="predicted"/>
<protein>
    <submittedName>
        <fullName evidence="1">DUF1007 family protein</fullName>
    </submittedName>
</protein>
<comment type="caution">
    <text evidence="1">The sequence shown here is derived from an EMBL/GenBank/DDBJ whole genome shotgun (WGS) entry which is preliminary data.</text>
</comment>
<dbReference type="Proteomes" id="UP000289216">
    <property type="component" value="Unassembled WGS sequence"/>
</dbReference>
<evidence type="ECO:0000313" key="2">
    <source>
        <dbReference type="Proteomes" id="UP000289216"/>
    </source>
</evidence>
<dbReference type="EMBL" id="SBAP01000002">
    <property type="protein sequence ID" value="RXZ71297.1"/>
    <property type="molecule type" value="Genomic_DNA"/>
</dbReference>
<accession>A0A4Q2L1P3</accession>
<gene>
    <name evidence="1" type="ORF">EPT53_00650</name>
</gene>
<evidence type="ECO:0000313" key="1">
    <source>
        <dbReference type="EMBL" id="RXZ71297.1"/>
    </source>
</evidence>
<dbReference type="InterPro" id="IPR010412">
    <property type="entry name" value="DUF1007"/>
</dbReference>
<dbReference type="AlphaFoldDB" id="A0A4Q2L1P3"/>
<organism evidence="1 2">
    <name type="scientific">Fusobacterium necrophorum</name>
    <dbReference type="NCBI Taxonomy" id="859"/>
    <lineage>
        <taxon>Bacteria</taxon>
        <taxon>Fusobacteriati</taxon>
        <taxon>Fusobacteriota</taxon>
        <taxon>Fusobacteriia</taxon>
        <taxon>Fusobacteriales</taxon>
        <taxon>Fusobacteriaceae</taxon>
        <taxon>Fusobacterium</taxon>
    </lineage>
</organism>